<dbReference type="RefSeq" id="WP_012224718.1">
    <property type="nucleotide sequence ID" value="NZ_HG422565.1"/>
</dbReference>
<keyword evidence="2" id="KW-0812">Transmembrane</keyword>
<feature type="compositionally biased region" description="Basic and acidic residues" evidence="1">
    <location>
        <begin position="14"/>
        <end position="30"/>
    </location>
</feature>
<comment type="caution">
    <text evidence="3">The sequence shown here is derived from an EMBL/GenBank/DDBJ whole genome shotgun (WGS) entry which is preliminary data.</text>
</comment>
<dbReference type="eggNOG" id="ENOG502ZKV3">
    <property type="taxonomic scope" value="Bacteria"/>
</dbReference>
<accession>R4Z0T2</accession>
<gene>
    <name evidence="3" type="ORF">BN381_140041</name>
</gene>
<dbReference type="Proteomes" id="UP000018291">
    <property type="component" value="Unassembled WGS sequence"/>
</dbReference>
<reference evidence="3 4" key="1">
    <citation type="journal article" date="2013" name="ISME J.">
        <title>Metabolic model for the filamentous 'Candidatus Microthrix parvicella' based on genomic and metagenomic analyses.</title>
        <authorList>
            <person name="Jon McIlroy S."/>
            <person name="Kristiansen R."/>
            <person name="Albertsen M."/>
            <person name="Michael Karst S."/>
            <person name="Rossetti S."/>
            <person name="Lund Nielsen J."/>
            <person name="Tandoi V."/>
            <person name="James Seviour R."/>
            <person name="Nielsen P.H."/>
        </authorList>
    </citation>
    <scope>NUCLEOTIDE SEQUENCE [LARGE SCALE GENOMIC DNA]</scope>
    <source>
        <strain evidence="3 4">RN1</strain>
    </source>
</reference>
<feature type="transmembrane region" description="Helical" evidence="2">
    <location>
        <begin position="158"/>
        <end position="176"/>
    </location>
</feature>
<feature type="transmembrane region" description="Helical" evidence="2">
    <location>
        <begin position="48"/>
        <end position="70"/>
    </location>
</feature>
<keyword evidence="4" id="KW-1185">Reference proteome</keyword>
<feature type="transmembrane region" description="Helical" evidence="2">
    <location>
        <begin position="76"/>
        <end position="102"/>
    </location>
</feature>
<proteinExistence type="predicted"/>
<dbReference type="HOGENOM" id="CLU_1465682_0_0_11"/>
<feature type="region of interest" description="Disordered" evidence="1">
    <location>
        <begin position="1"/>
        <end position="30"/>
    </location>
</feature>
<evidence type="ECO:0000313" key="4">
    <source>
        <dbReference type="Proteomes" id="UP000018291"/>
    </source>
</evidence>
<dbReference type="STRING" id="1229780.BN381_140041"/>
<sequence>MSNKRDRKVGRPSLAEERAAVQSGGDERRAAERRRLEQHFGEETPGRALIAASWFAAGAVTLTGVIGWLVGGPFEIIAFVVSLVLFFAGLLAAMVGFVVAAARSRRDRLDLGRLALLTGIAPPRVRKSLFGALAVQVIGGLLPAIATKGLELDFGTLVPMMGVGLIFWWGAAYGDFPPLDEDGR</sequence>
<evidence type="ECO:0000256" key="2">
    <source>
        <dbReference type="SAM" id="Phobius"/>
    </source>
</evidence>
<keyword evidence="2" id="KW-1133">Transmembrane helix</keyword>
<evidence type="ECO:0000256" key="1">
    <source>
        <dbReference type="SAM" id="MobiDB-lite"/>
    </source>
</evidence>
<name>R4Z0T2_9ACTN</name>
<feature type="compositionally biased region" description="Basic residues" evidence="1">
    <location>
        <begin position="1"/>
        <end position="10"/>
    </location>
</feature>
<dbReference type="AlphaFoldDB" id="R4Z0T2"/>
<dbReference type="EMBL" id="CANL01000006">
    <property type="protein sequence ID" value="CCM62876.1"/>
    <property type="molecule type" value="Genomic_DNA"/>
</dbReference>
<keyword evidence="2" id="KW-0472">Membrane</keyword>
<organism evidence="3 4">
    <name type="scientific">Candidatus Neomicrothrix parvicella RN1</name>
    <dbReference type="NCBI Taxonomy" id="1229780"/>
    <lineage>
        <taxon>Bacteria</taxon>
        <taxon>Bacillati</taxon>
        <taxon>Actinomycetota</taxon>
        <taxon>Acidimicrobiia</taxon>
        <taxon>Acidimicrobiales</taxon>
        <taxon>Microthrixaceae</taxon>
        <taxon>Candidatus Neomicrothrix</taxon>
    </lineage>
</organism>
<protein>
    <submittedName>
        <fullName evidence="3">Uncharacterized protein</fullName>
    </submittedName>
</protein>
<dbReference type="OrthoDB" id="10015640at2"/>
<evidence type="ECO:0000313" key="3">
    <source>
        <dbReference type="EMBL" id="CCM62876.1"/>
    </source>
</evidence>